<organism evidence="12 13">
    <name type="scientific">Nocardia gamkensis</name>
    <dbReference type="NCBI Taxonomy" id="352869"/>
    <lineage>
        <taxon>Bacteria</taxon>
        <taxon>Bacillati</taxon>
        <taxon>Actinomycetota</taxon>
        <taxon>Actinomycetes</taxon>
        <taxon>Mycobacteriales</taxon>
        <taxon>Nocardiaceae</taxon>
        <taxon>Nocardia</taxon>
    </lineage>
</organism>
<comment type="caution">
    <text evidence="12">The sequence shown here is derived from an EMBL/GenBank/DDBJ whole genome shotgun (WGS) entry which is preliminary data.</text>
</comment>
<keyword evidence="2" id="KW-0444">Lipid biosynthesis</keyword>
<dbReference type="RefSeq" id="WP_062967748.1">
    <property type="nucleotide sequence ID" value="NZ_JAAXOS010000001.1"/>
</dbReference>
<evidence type="ECO:0000313" key="12">
    <source>
        <dbReference type="EMBL" id="NKY24977.1"/>
    </source>
</evidence>
<dbReference type="SUPFAM" id="SSF54211">
    <property type="entry name" value="Ribosomal protein S5 domain 2-like"/>
    <property type="match status" value="1"/>
</dbReference>
<evidence type="ECO:0000256" key="1">
    <source>
        <dbReference type="ARBA" id="ARBA00022490"/>
    </source>
</evidence>
<dbReference type="InterPro" id="IPR036554">
    <property type="entry name" value="GHMP_kinase_C_sf"/>
</dbReference>
<dbReference type="InterPro" id="IPR006205">
    <property type="entry name" value="Mev_gal_kin"/>
</dbReference>
<evidence type="ECO:0000256" key="4">
    <source>
        <dbReference type="ARBA" id="ARBA00022741"/>
    </source>
</evidence>
<sequence length="364" mass="38512">MITSWAPGKLFVAGEYSVVEPGGPALLAAVDRGVSVTVGSASDRVAVRVRSDLAPEITEYDRVHGRLQPRQADPGFEHVLSALGVVTDLLAERGLEASPMEIRIKSKLHDSGTKFGLGSSGAVTVATIAAAAAFHGCALDRTARFRLAVLAAARLDPRSSGGDLAASTWGGWVEYRSPDRHHVLELADRIGIDRAILVAEWAGCRVRSLTVPKRLRFLIGWTGRPASTRAMVAGLHATSRTRELAYQLFRHRSDNCALGAISALRTGDRSEFLERIRCARTLLAQLDADAGLGIFTHRLRTLCDSAEALGGAGKPSGAGGGDCGLAVFDDETGTRAAELRDAWHAAGIVALPVDISAPRKAVVS</sequence>
<keyword evidence="4" id="KW-0547">Nucleotide-binding</keyword>
<dbReference type="Gene3D" id="3.30.230.10">
    <property type="match status" value="1"/>
</dbReference>
<evidence type="ECO:0000256" key="6">
    <source>
        <dbReference type="ARBA" id="ARBA00022840"/>
    </source>
</evidence>
<dbReference type="SUPFAM" id="SSF55060">
    <property type="entry name" value="GHMP Kinase, C-terminal domain"/>
    <property type="match status" value="1"/>
</dbReference>
<feature type="domain" description="GHMP kinase N-terminal" evidence="10">
    <location>
        <begin position="85"/>
        <end position="171"/>
    </location>
</feature>
<dbReference type="GO" id="GO:0005524">
    <property type="term" value="F:ATP binding"/>
    <property type="evidence" value="ECO:0007669"/>
    <property type="project" value="UniProtKB-KW"/>
</dbReference>
<name>A0A7X6KZF9_9NOCA</name>
<dbReference type="Pfam" id="PF08544">
    <property type="entry name" value="GHMP_kinases_C"/>
    <property type="match status" value="1"/>
</dbReference>
<dbReference type="InterPro" id="IPR014721">
    <property type="entry name" value="Ribsml_uS5_D2-typ_fold_subgr"/>
</dbReference>
<dbReference type="PRINTS" id="PR00959">
    <property type="entry name" value="MEVGALKINASE"/>
</dbReference>
<keyword evidence="8" id="KW-0443">Lipid metabolism</keyword>
<dbReference type="AlphaFoldDB" id="A0A7X6KZF9"/>
<evidence type="ECO:0000256" key="9">
    <source>
        <dbReference type="ARBA" id="ARBA00029438"/>
    </source>
</evidence>
<dbReference type="EC" id="2.7.4.2" evidence="12"/>
<dbReference type="InterPro" id="IPR013750">
    <property type="entry name" value="GHMP_kinase_C_dom"/>
</dbReference>
<dbReference type="PANTHER" id="PTHR43290">
    <property type="entry name" value="MEVALONATE KINASE"/>
    <property type="match status" value="1"/>
</dbReference>
<dbReference type="UniPathway" id="UPA00057">
    <property type="reaction ID" value="UER00098"/>
</dbReference>
<evidence type="ECO:0000256" key="7">
    <source>
        <dbReference type="ARBA" id="ARBA00022842"/>
    </source>
</evidence>
<dbReference type="Proteomes" id="UP000540698">
    <property type="component" value="Unassembled WGS sequence"/>
</dbReference>
<dbReference type="GO" id="GO:0019287">
    <property type="term" value="P:isopentenyl diphosphate biosynthetic process, mevalonate pathway"/>
    <property type="evidence" value="ECO:0007669"/>
    <property type="project" value="UniProtKB-UniPathway"/>
</dbReference>
<dbReference type="InterPro" id="IPR006204">
    <property type="entry name" value="GHMP_kinase_N_dom"/>
</dbReference>
<evidence type="ECO:0000256" key="5">
    <source>
        <dbReference type="ARBA" id="ARBA00022777"/>
    </source>
</evidence>
<gene>
    <name evidence="12" type="ORF">HGB38_01835</name>
</gene>
<evidence type="ECO:0000313" key="13">
    <source>
        <dbReference type="Proteomes" id="UP000540698"/>
    </source>
</evidence>
<accession>A0A7X6KZF9</accession>
<dbReference type="Gene3D" id="3.30.70.890">
    <property type="entry name" value="GHMP kinase, C-terminal domain"/>
    <property type="match status" value="1"/>
</dbReference>
<dbReference type="GO" id="GO:0004496">
    <property type="term" value="F:mevalonate kinase activity"/>
    <property type="evidence" value="ECO:0007669"/>
    <property type="project" value="InterPro"/>
</dbReference>
<keyword evidence="5 12" id="KW-0418">Kinase</keyword>
<evidence type="ECO:0000256" key="8">
    <source>
        <dbReference type="ARBA" id="ARBA00023098"/>
    </source>
</evidence>
<keyword evidence="7" id="KW-0460">Magnesium</keyword>
<keyword evidence="6" id="KW-0067">ATP-binding</keyword>
<dbReference type="EMBL" id="JAAXOS010000001">
    <property type="protein sequence ID" value="NKY24977.1"/>
    <property type="molecule type" value="Genomic_DNA"/>
</dbReference>
<keyword evidence="3 12" id="KW-0808">Transferase</keyword>
<dbReference type="GO" id="GO:0004631">
    <property type="term" value="F:phosphomevalonate kinase activity"/>
    <property type="evidence" value="ECO:0007669"/>
    <property type="project" value="UniProtKB-EC"/>
</dbReference>
<comment type="pathway">
    <text evidence="9">Isoprenoid biosynthesis; isopentenyl diphosphate biosynthesis via mevalonate pathway; isopentenyl diphosphate from (R)-mevalonate: step 1/3.</text>
</comment>
<evidence type="ECO:0000259" key="10">
    <source>
        <dbReference type="Pfam" id="PF00288"/>
    </source>
</evidence>
<keyword evidence="13" id="KW-1185">Reference proteome</keyword>
<dbReference type="Pfam" id="PF00288">
    <property type="entry name" value="GHMP_kinases_N"/>
    <property type="match status" value="1"/>
</dbReference>
<dbReference type="InterPro" id="IPR005917">
    <property type="entry name" value="Pmev_kinase_bact"/>
</dbReference>
<dbReference type="GO" id="GO:0005737">
    <property type="term" value="C:cytoplasm"/>
    <property type="evidence" value="ECO:0007669"/>
    <property type="project" value="InterPro"/>
</dbReference>
<evidence type="ECO:0000259" key="11">
    <source>
        <dbReference type="Pfam" id="PF08544"/>
    </source>
</evidence>
<dbReference type="NCBIfam" id="TIGR01220">
    <property type="entry name" value="Pmev_kin_Gr_pos"/>
    <property type="match status" value="1"/>
</dbReference>
<keyword evidence="1" id="KW-0963">Cytoplasm</keyword>
<dbReference type="PANTHER" id="PTHR43290:SF2">
    <property type="entry name" value="MEVALONATE KINASE"/>
    <property type="match status" value="1"/>
</dbReference>
<evidence type="ECO:0000256" key="2">
    <source>
        <dbReference type="ARBA" id="ARBA00022516"/>
    </source>
</evidence>
<protein>
    <submittedName>
        <fullName evidence="12">Phosphomevalonate kinase</fullName>
        <ecNumber evidence="12">2.7.4.2</ecNumber>
    </submittedName>
</protein>
<evidence type="ECO:0000256" key="3">
    <source>
        <dbReference type="ARBA" id="ARBA00022679"/>
    </source>
</evidence>
<dbReference type="InterPro" id="IPR020568">
    <property type="entry name" value="Ribosomal_Su5_D2-typ_SF"/>
</dbReference>
<proteinExistence type="predicted"/>
<reference evidence="12 13" key="1">
    <citation type="submission" date="2020-04" db="EMBL/GenBank/DDBJ databases">
        <title>MicrobeNet Type strains.</title>
        <authorList>
            <person name="Nicholson A.C."/>
        </authorList>
    </citation>
    <scope>NUCLEOTIDE SEQUENCE [LARGE SCALE GENOMIC DNA]</scope>
    <source>
        <strain evidence="12 13">DSM 44956</strain>
    </source>
</reference>
<feature type="domain" description="GHMP kinase C-terminal" evidence="11">
    <location>
        <begin position="261"/>
        <end position="347"/>
    </location>
</feature>